<protein>
    <submittedName>
        <fullName evidence="4">TIGR02281 family clan AA aspartic protease</fullName>
        <ecNumber evidence="4">3.4.23.-</ecNumber>
    </submittedName>
</protein>
<evidence type="ECO:0000313" key="4">
    <source>
        <dbReference type="EMBL" id="MBR7620759.1"/>
    </source>
</evidence>
<dbReference type="Proteomes" id="UP000622580">
    <property type="component" value="Unassembled WGS sequence"/>
</dbReference>
<evidence type="ECO:0000256" key="1">
    <source>
        <dbReference type="ARBA" id="ARBA00022801"/>
    </source>
</evidence>
<gene>
    <name evidence="4" type="ORF">JKL49_15300</name>
</gene>
<keyword evidence="5" id="KW-1185">Reference proteome</keyword>
<dbReference type="PROSITE" id="PS00141">
    <property type="entry name" value="ASP_PROTEASE"/>
    <property type="match status" value="1"/>
</dbReference>
<dbReference type="NCBIfam" id="TIGR02281">
    <property type="entry name" value="clan_AA_DTGA"/>
    <property type="match status" value="1"/>
</dbReference>
<dbReference type="InterPro" id="IPR001995">
    <property type="entry name" value="Peptidase_A2_cat"/>
</dbReference>
<dbReference type="SUPFAM" id="SSF50630">
    <property type="entry name" value="Acid proteases"/>
    <property type="match status" value="1"/>
</dbReference>
<dbReference type="Pfam" id="PF13975">
    <property type="entry name" value="gag-asp_proteas"/>
    <property type="match status" value="1"/>
</dbReference>
<keyword evidence="2" id="KW-1133">Transmembrane helix</keyword>
<dbReference type="Gene3D" id="2.40.70.10">
    <property type="entry name" value="Acid Proteases"/>
    <property type="match status" value="1"/>
</dbReference>
<dbReference type="InterPro" id="IPR021109">
    <property type="entry name" value="Peptidase_aspartic_dom_sf"/>
</dbReference>
<dbReference type="EMBL" id="JAGSGD010000001">
    <property type="protein sequence ID" value="MBR7620759.1"/>
    <property type="molecule type" value="Genomic_DNA"/>
</dbReference>
<organism evidence="4 5">
    <name type="scientific">Phenylobacterium glaciei</name>
    <dbReference type="NCBI Taxonomy" id="2803784"/>
    <lineage>
        <taxon>Bacteria</taxon>
        <taxon>Pseudomonadati</taxon>
        <taxon>Pseudomonadota</taxon>
        <taxon>Alphaproteobacteria</taxon>
        <taxon>Caulobacterales</taxon>
        <taxon>Caulobacteraceae</taxon>
        <taxon>Phenylobacterium</taxon>
    </lineage>
</organism>
<keyword evidence="2" id="KW-0812">Transmembrane</keyword>
<evidence type="ECO:0000313" key="5">
    <source>
        <dbReference type="Proteomes" id="UP000622580"/>
    </source>
</evidence>
<feature type="transmembrane region" description="Helical" evidence="2">
    <location>
        <begin position="55"/>
        <end position="72"/>
    </location>
</feature>
<keyword evidence="2" id="KW-0472">Membrane</keyword>
<dbReference type="InterPro" id="IPR001969">
    <property type="entry name" value="Aspartic_peptidase_AS"/>
</dbReference>
<feature type="domain" description="Peptidase A2" evidence="3">
    <location>
        <begin position="149"/>
        <end position="190"/>
    </location>
</feature>
<keyword evidence="4" id="KW-0645">Protease</keyword>
<accession>A0A941D3N6</accession>
<proteinExistence type="predicted"/>
<reference evidence="4" key="1">
    <citation type="submission" date="2021-04" db="EMBL/GenBank/DDBJ databases">
        <title>Draft genome assembly of strain Phenylobacterium sp. 20VBR1 using MiniION and Illumina platforms.</title>
        <authorList>
            <person name="Thomas F.A."/>
            <person name="Krishnan K.P."/>
            <person name="Sinha R.K."/>
        </authorList>
    </citation>
    <scope>NUCLEOTIDE SEQUENCE</scope>
    <source>
        <strain evidence="4">20VBR1</strain>
    </source>
</reference>
<sequence>MSGPWEAPEPEPSEPPSPRRRLLLWVVALLAILGGVRLLYAAFPGAISTPQDWAWVGWGVLMMGLFSTSLLSRNIRWGQSARHAGIWAAIVAVLLLGVTYRHELAGVGQRVRMQVSSSYPVALSPHELVVTQGDDGGFLVMGEVNGQRVRFLVDTGASDVVLSPADAKRIGIDTATLTFDRPSETANGVGYGAAHKVDSLSVGDIAFADMPVMVNQAPMSSSLLGMTFLRRLESFQIKGDKLYLTSKD</sequence>
<dbReference type="InterPro" id="IPR034122">
    <property type="entry name" value="Retropepsin-like_bacterial"/>
</dbReference>
<comment type="caution">
    <text evidence="4">The sequence shown here is derived from an EMBL/GenBank/DDBJ whole genome shotgun (WGS) entry which is preliminary data.</text>
</comment>
<feature type="transmembrane region" description="Helical" evidence="2">
    <location>
        <begin position="22"/>
        <end position="43"/>
    </location>
</feature>
<keyword evidence="1 4" id="KW-0378">Hydrolase</keyword>
<name>A0A941D3N6_9CAUL</name>
<dbReference type="CDD" id="cd05483">
    <property type="entry name" value="retropepsin_like_bacteria"/>
    <property type="match status" value="1"/>
</dbReference>
<dbReference type="AlphaFoldDB" id="A0A941D3N6"/>
<evidence type="ECO:0000256" key="2">
    <source>
        <dbReference type="SAM" id="Phobius"/>
    </source>
</evidence>
<evidence type="ECO:0000259" key="3">
    <source>
        <dbReference type="PROSITE" id="PS50175"/>
    </source>
</evidence>
<dbReference type="RefSeq" id="WP_215341484.1">
    <property type="nucleotide sequence ID" value="NZ_JAGSGD010000001.1"/>
</dbReference>
<dbReference type="InterPro" id="IPR011969">
    <property type="entry name" value="Clan_AA_Asp_peptidase_C"/>
</dbReference>
<feature type="transmembrane region" description="Helical" evidence="2">
    <location>
        <begin position="84"/>
        <end position="102"/>
    </location>
</feature>
<dbReference type="GO" id="GO:0006508">
    <property type="term" value="P:proteolysis"/>
    <property type="evidence" value="ECO:0007669"/>
    <property type="project" value="UniProtKB-KW"/>
</dbReference>
<dbReference type="GO" id="GO:0004190">
    <property type="term" value="F:aspartic-type endopeptidase activity"/>
    <property type="evidence" value="ECO:0007669"/>
    <property type="project" value="InterPro"/>
</dbReference>
<dbReference type="EC" id="3.4.23.-" evidence="4"/>
<dbReference type="PROSITE" id="PS50175">
    <property type="entry name" value="ASP_PROT_RETROV"/>
    <property type="match status" value="1"/>
</dbReference>